<keyword evidence="1" id="KW-0378">Hydrolase</keyword>
<sequence>MSTQAGSAGGAVTADPVTALTHTLRGVHRTRVEWIDTDAAGIYHNSTVTRYAEAAEAELMRSRGLWQYFPRAPRVRFEVDFEAPLCFGQQVTAVVELECLGTASMSFRFEIWGEELHGRPRTRAASGRYVTVHVEPGRDSAVPVSSTPWPVEWVAALQRLPQEEPRPD</sequence>
<dbReference type="EC" id="3.1.2.-" evidence="1"/>
<organism evidence="1 2">
    <name type="scientific">Streptosporangium becharense</name>
    <dbReference type="NCBI Taxonomy" id="1816182"/>
    <lineage>
        <taxon>Bacteria</taxon>
        <taxon>Bacillati</taxon>
        <taxon>Actinomycetota</taxon>
        <taxon>Actinomycetes</taxon>
        <taxon>Streptosporangiales</taxon>
        <taxon>Streptosporangiaceae</taxon>
        <taxon>Streptosporangium</taxon>
    </lineage>
</organism>
<dbReference type="SUPFAM" id="SSF54637">
    <property type="entry name" value="Thioesterase/thiol ester dehydrase-isomerase"/>
    <property type="match status" value="1"/>
</dbReference>
<dbReference type="Proteomes" id="UP000540685">
    <property type="component" value="Unassembled WGS sequence"/>
</dbReference>
<dbReference type="Pfam" id="PF13279">
    <property type="entry name" value="4HBT_2"/>
    <property type="match status" value="1"/>
</dbReference>
<dbReference type="EMBL" id="JACHMP010000001">
    <property type="protein sequence ID" value="MBB5816997.1"/>
    <property type="molecule type" value="Genomic_DNA"/>
</dbReference>
<proteinExistence type="predicted"/>
<keyword evidence="2" id="KW-1185">Reference proteome</keyword>
<dbReference type="RefSeq" id="WP_184548389.1">
    <property type="nucleotide sequence ID" value="NZ_JACHMP010000001.1"/>
</dbReference>
<dbReference type="GO" id="GO:0016787">
    <property type="term" value="F:hydrolase activity"/>
    <property type="evidence" value="ECO:0007669"/>
    <property type="project" value="UniProtKB-KW"/>
</dbReference>
<dbReference type="InterPro" id="IPR029069">
    <property type="entry name" value="HotDog_dom_sf"/>
</dbReference>
<dbReference type="Gene3D" id="3.10.129.10">
    <property type="entry name" value="Hotdog Thioesterase"/>
    <property type="match status" value="1"/>
</dbReference>
<accession>A0A7W9IA81</accession>
<dbReference type="AlphaFoldDB" id="A0A7W9IA81"/>
<name>A0A7W9IA81_9ACTN</name>
<gene>
    <name evidence="1" type="ORF">F4562_000059</name>
</gene>
<dbReference type="CDD" id="cd00586">
    <property type="entry name" value="4HBT"/>
    <property type="match status" value="1"/>
</dbReference>
<reference evidence="1 2" key="1">
    <citation type="submission" date="2020-08" db="EMBL/GenBank/DDBJ databases">
        <title>Sequencing the genomes of 1000 actinobacteria strains.</title>
        <authorList>
            <person name="Klenk H.-P."/>
        </authorList>
    </citation>
    <scope>NUCLEOTIDE SEQUENCE [LARGE SCALE GENOMIC DNA]</scope>
    <source>
        <strain evidence="1 2">DSM 46887</strain>
    </source>
</reference>
<comment type="caution">
    <text evidence="1">The sequence shown here is derived from an EMBL/GenBank/DDBJ whole genome shotgun (WGS) entry which is preliminary data.</text>
</comment>
<protein>
    <submittedName>
        <fullName evidence="1">Acyl-CoA thioester hydrolase</fullName>
        <ecNumber evidence="1">3.1.2.-</ecNumber>
    </submittedName>
</protein>
<evidence type="ECO:0000313" key="2">
    <source>
        <dbReference type="Proteomes" id="UP000540685"/>
    </source>
</evidence>
<evidence type="ECO:0000313" key="1">
    <source>
        <dbReference type="EMBL" id="MBB5816997.1"/>
    </source>
</evidence>